<sequence length="193" mass="22236">MSDSFVRNNSAIGAQANVKENNGTINIGNSRSRLSATFERLEQEILNNTRKEVIDELLLYTTKLDGTKGLEEKLQDGGFQKMFIQKAIIQKEMYAKRATKYECYPAAQEIILSLFARIKNEFDVRIYPMIIKGADVPSIMQEVHKQIVSPILQMIEMNGANDQSLYFNMDHIYGMIYYLTGMCHLNWKDYDNI</sequence>
<reference evidence="2" key="1">
    <citation type="submission" date="2019-09" db="EMBL/GenBank/DDBJ databases">
        <title>Distinct polysaccharide growth profiles of human intestinal Prevotella copri isolates.</title>
        <authorList>
            <person name="Fehlner-Peach H."/>
            <person name="Magnabosco C."/>
            <person name="Raghavan V."/>
            <person name="Scher J.U."/>
            <person name="Tett A."/>
            <person name="Cox L.M."/>
            <person name="Gottsegen C."/>
            <person name="Watters A."/>
            <person name="Wiltshire- Gordon J.D."/>
            <person name="Segata N."/>
            <person name="Bonneau R."/>
            <person name="Littman D.R."/>
        </authorList>
    </citation>
    <scope>NUCLEOTIDE SEQUENCE [LARGE SCALE GENOMIC DNA]</scope>
    <source>
        <strain evidence="2">iP54</strain>
    </source>
</reference>
<evidence type="ECO:0000313" key="2">
    <source>
        <dbReference type="Proteomes" id="UP000420635"/>
    </source>
</evidence>
<gene>
    <name evidence="1" type="ORF">F7D59_05755</name>
</gene>
<dbReference type="AlphaFoldDB" id="A0A646HH24"/>
<dbReference type="Proteomes" id="UP000420635">
    <property type="component" value="Unassembled WGS sequence"/>
</dbReference>
<dbReference type="Pfam" id="PF20285">
    <property type="entry name" value="CTD9"/>
    <property type="match status" value="1"/>
</dbReference>
<accession>A0A646HH24</accession>
<evidence type="ECO:0000313" key="1">
    <source>
        <dbReference type="EMBL" id="MQN89372.1"/>
    </source>
</evidence>
<dbReference type="RefSeq" id="WP_153113144.1">
    <property type="nucleotide sequence ID" value="NZ_VZAS01000075.1"/>
</dbReference>
<protein>
    <submittedName>
        <fullName evidence="1">Uncharacterized protein</fullName>
    </submittedName>
</protein>
<comment type="caution">
    <text evidence="1">The sequence shown here is derived from an EMBL/GenBank/DDBJ whole genome shotgun (WGS) entry which is preliminary data.</text>
</comment>
<dbReference type="EMBL" id="VZBQ01000059">
    <property type="protein sequence ID" value="MQN89372.1"/>
    <property type="molecule type" value="Genomic_DNA"/>
</dbReference>
<name>A0A646HH24_9BACT</name>
<organism evidence="1 2">
    <name type="scientific">Segatella copri</name>
    <dbReference type="NCBI Taxonomy" id="165179"/>
    <lineage>
        <taxon>Bacteria</taxon>
        <taxon>Pseudomonadati</taxon>
        <taxon>Bacteroidota</taxon>
        <taxon>Bacteroidia</taxon>
        <taxon>Bacteroidales</taxon>
        <taxon>Prevotellaceae</taxon>
        <taxon>Segatella</taxon>
    </lineage>
</organism>
<dbReference type="InterPro" id="IPR046911">
    <property type="entry name" value="ABC-3C_CTD9"/>
</dbReference>
<proteinExistence type="predicted"/>